<dbReference type="Pfam" id="PF17806">
    <property type="entry name" value="SO_alpha_A3"/>
    <property type="match status" value="1"/>
</dbReference>
<dbReference type="InterPro" id="IPR041854">
    <property type="entry name" value="BFD-like_2Fe2S-bd_dom_sf"/>
</dbReference>
<dbReference type="InterPro" id="IPR006222">
    <property type="entry name" value="GCVT_N"/>
</dbReference>
<feature type="domain" description="SoxA A3" evidence="5">
    <location>
        <begin position="522"/>
        <end position="603"/>
    </location>
</feature>
<dbReference type="SUPFAM" id="SSF51905">
    <property type="entry name" value="FAD/NAD(P)-binding domain"/>
    <property type="match status" value="1"/>
</dbReference>
<proteinExistence type="inferred from homology"/>
<keyword evidence="7" id="KW-1185">Reference proteome</keyword>
<dbReference type="RefSeq" id="WP_151178079.1">
    <property type="nucleotide sequence ID" value="NZ_CP042906.1"/>
</dbReference>
<dbReference type="SUPFAM" id="SSF101790">
    <property type="entry name" value="Aminomethyltransferase beta-barrel domain"/>
    <property type="match status" value="1"/>
</dbReference>
<evidence type="ECO:0000256" key="2">
    <source>
        <dbReference type="ARBA" id="ARBA00023002"/>
    </source>
</evidence>
<dbReference type="GO" id="GO:0046653">
    <property type="term" value="P:tetrahydrofolate metabolic process"/>
    <property type="evidence" value="ECO:0007669"/>
    <property type="project" value="InterPro"/>
</dbReference>
<reference evidence="6 7" key="1">
    <citation type="submission" date="2019-08" db="EMBL/GenBank/DDBJ databases">
        <title>Hyperibacter terrae gen. nov., sp. nov. and Hyperibacter viscosus sp. nov., two new members in the family Rhodospirillaceae isolated from the rhizosphere of Hypericum perforatum.</title>
        <authorList>
            <person name="Noviana Z."/>
        </authorList>
    </citation>
    <scope>NUCLEOTIDE SEQUENCE [LARGE SCALE GENOMIC DNA]</scope>
    <source>
        <strain evidence="6 7">R5913</strain>
    </source>
</reference>
<dbReference type="KEGG" id="htq:FRZ44_31670"/>
<dbReference type="PIRSF" id="PIRSF037980">
    <property type="entry name" value="SoxA"/>
    <property type="match status" value="1"/>
</dbReference>
<dbReference type="Gene3D" id="3.50.50.60">
    <property type="entry name" value="FAD/NAD(P)-binding domain"/>
    <property type="match status" value="1"/>
</dbReference>
<dbReference type="AlphaFoldDB" id="A0A5J6MKA2"/>
<dbReference type="NCBIfam" id="TIGR01372">
    <property type="entry name" value="soxA"/>
    <property type="match status" value="1"/>
</dbReference>
<keyword evidence="2" id="KW-0560">Oxidoreductase</keyword>
<evidence type="ECO:0000259" key="4">
    <source>
        <dbReference type="Pfam" id="PF08669"/>
    </source>
</evidence>
<dbReference type="PANTHER" id="PTHR43757">
    <property type="entry name" value="AMINOMETHYLTRANSFERASE"/>
    <property type="match status" value="1"/>
</dbReference>
<dbReference type="Proteomes" id="UP000326202">
    <property type="component" value="Chromosome"/>
</dbReference>
<name>A0A5J6MKA2_9PROT</name>
<dbReference type="SUPFAM" id="SSF103025">
    <property type="entry name" value="Folate-binding domain"/>
    <property type="match status" value="1"/>
</dbReference>
<evidence type="ECO:0000259" key="3">
    <source>
        <dbReference type="Pfam" id="PF01571"/>
    </source>
</evidence>
<dbReference type="PRINTS" id="PR00368">
    <property type="entry name" value="FADPNR"/>
</dbReference>
<protein>
    <submittedName>
        <fullName evidence="6">Sarcosine oxidase subunit alpha</fullName>
    </submittedName>
</protein>
<dbReference type="PRINTS" id="PR00411">
    <property type="entry name" value="PNDRDTASEI"/>
</dbReference>
<gene>
    <name evidence="6" type="primary">soxA</name>
    <name evidence="6" type="ORF">FRZ44_31670</name>
</gene>
<dbReference type="InterPro" id="IPR042204">
    <property type="entry name" value="2Fe-2S-bd_N"/>
</dbReference>
<sequence>MSRQSHRHPERGRIDRDLPLRFTFNNRTYYGYKGDTLASALIANGVALVGRSFKYHRPRGIMTAGSEEPNALVQLGEGARTEPNIRAPQVELFDGLVAASQNCWPSIDLDIGESNSLLSRIFPAGFYYKTFMWPKSAWMKYEYFIRKAAGLGVGPSEPDPDRYDKQFTHCDVLVVGGGPAGLAAALAAGRSGARVILADEQSEFGGQLLSSPSEAIDGKPASEWVASAAAELAAMPEVKLLTRTTAFGYYDYNYVALVERVTDHLGPGAKGPRQRLWRVRAKQVVLAAGAIERPLVFADNDRPGTMLASAARSYLNRFGATPGHKTVLFTNNDGAYRTALDLVEAGATVAAIVDLRADPKGELVQAARAKGIELLAGHAITGTAGHKRIKGVKVMALNAAGDAVGGGARQIDCDALLVSGGWNPTVHLYSQSRGSLKFDEAISSFVPDRPHEATLTAGAINAAFRTSDCLAQGFAAGGQAAKAAGFDENAGSAPSLTSPEPAEEPLRPIWLVPSDKPLGQGGKHFVDHQNDVTAADVALANREGYRSVEHLKRYTTMGMGTDQGKTSNVNALAILADLRDAQIPEVGFTTFRAPYTPVTIGAFVGHENGDLFDPIRRTPMHGWHEKAGALFENVGQWKRPWYYPKHGETLHDAVNREVKATRTSVGIVDASTLGKIDIQGPDTAKLLNMIYTNAWTKLEVGRCRYGLMCGEDGMVFDDGVTTRLAEGHFLMSTTTGNAARVLAWLEEWLQTEWPGMKVFCTSVTEQWATVGVNGPMARRLLSELTTDIPLDDAAFPFMSYKEGHVAGIPARVMRISFTGELTYEVNVPSSYGLALWEALMAAGEKYGITPYGTEAMHVLRAEKGFIIVGQETDGTQTPQDLGMEWAIAKSKPDFLGKRAHKRADTARPDRKHLVGLLTENPSELIPEGGQVVAELERKPPMAMIGHVTSSYYSPNVGRSIAMAVLKNGRNRMGDTVFIPLVDRTIRAKVTEARFFDIEGTRLNG</sequence>
<dbReference type="InterPro" id="IPR028896">
    <property type="entry name" value="GcvT/YgfZ/DmdA"/>
</dbReference>
<dbReference type="InterPro" id="IPR013977">
    <property type="entry name" value="GcvT_C"/>
</dbReference>
<evidence type="ECO:0000256" key="1">
    <source>
        <dbReference type="ARBA" id="ARBA00008609"/>
    </source>
</evidence>
<feature type="domain" description="GCVT N-terminal" evidence="3">
    <location>
        <begin position="620"/>
        <end position="891"/>
    </location>
</feature>
<comment type="similarity">
    <text evidence="1">Belongs to the GcvT family.</text>
</comment>
<dbReference type="GO" id="GO:0008115">
    <property type="term" value="F:sarcosine oxidase activity"/>
    <property type="evidence" value="ECO:0007669"/>
    <property type="project" value="InterPro"/>
</dbReference>
<dbReference type="PANTHER" id="PTHR43757:SF2">
    <property type="entry name" value="AMINOMETHYLTRANSFERASE, MITOCHONDRIAL"/>
    <property type="match status" value="1"/>
</dbReference>
<dbReference type="InterPro" id="IPR027266">
    <property type="entry name" value="TrmE/GcvT-like"/>
</dbReference>
<accession>A0A5J6MKA2</accession>
<dbReference type="EMBL" id="CP042906">
    <property type="protein sequence ID" value="QEX17864.1"/>
    <property type="molecule type" value="Genomic_DNA"/>
</dbReference>
<dbReference type="Pfam" id="PF13510">
    <property type="entry name" value="Fer2_4"/>
    <property type="match status" value="1"/>
</dbReference>
<evidence type="ECO:0000259" key="5">
    <source>
        <dbReference type="Pfam" id="PF17806"/>
    </source>
</evidence>
<evidence type="ECO:0000313" key="6">
    <source>
        <dbReference type="EMBL" id="QEX17864.1"/>
    </source>
</evidence>
<evidence type="ECO:0000313" key="7">
    <source>
        <dbReference type="Proteomes" id="UP000326202"/>
    </source>
</evidence>
<dbReference type="Pfam" id="PF08669">
    <property type="entry name" value="GCV_T_C"/>
    <property type="match status" value="1"/>
</dbReference>
<dbReference type="OrthoDB" id="5287468at2"/>
<dbReference type="Gene3D" id="3.30.1360.120">
    <property type="entry name" value="Probable tRNA modification gtpase trme, domain 1"/>
    <property type="match status" value="1"/>
</dbReference>
<dbReference type="Gene3D" id="3.10.20.440">
    <property type="entry name" value="2Fe-2S iron-sulphur cluster binding domain, sarcosine oxidase, alpha subunit, N-terminal domain"/>
    <property type="match status" value="1"/>
</dbReference>
<dbReference type="Gene3D" id="1.10.10.1100">
    <property type="entry name" value="BFD-like [2Fe-2S]-binding domain"/>
    <property type="match status" value="1"/>
</dbReference>
<dbReference type="InterPro" id="IPR036188">
    <property type="entry name" value="FAD/NAD-bd_sf"/>
</dbReference>
<feature type="domain" description="Aminomethyltransferase C-terminal" evidence="4">
    <location>
        <begin position="911"/>
        <end position="996"/>
    </location>
</feature>
<dbReference type="Pfam" id="PF01571">
    <property type="entry name" value="GCV_T"/>
    <property type="match status" value="1"/>
</dbReference>
<organism evidence="6 7">
    <name type="scientific">Hypericibacter terrae</name>
    <dbReference type="NCBI Taxonomy" id="2602015"/>
    <lineage>
        <taxon>Bacteria</taxon>
        <taxon>Pseudomonadati</taxon>
        <taxon>Pseudomonadota</taxon>
        <taxon>Alphaproteobacteria</taxon>
        <taxon>Rhodospirillales</taxon>
        <taxon>Dongiaceae</taxon>
        <taxon>Hypericibacter</taxon>
    </lineage>
</organism>
<dbReference type="InterPro" id="IPR041117">
    <property type="entry name" value="SoxA_A3"/>
</dbReference>
<dbReference type="InterPro" id="IPR006277">
    <property type="entry name" value="Sarcosine_oxidase_asu"/>
</dbReference>
<dbReference type="Pfam" id="PF12831">
    <property type="entry name" value="FAD_oxidored"/>
    <property type="match status" value="1"/>
</dbReference>
<dbReference type="InterPro" id="IPR029043">
    <property type="entry name" value="GcvT/YgfZ_C"/>
</dbReference>